<protein>
    <submittedName>
        <fullName evidence="2">Uncharacterized protein</fullName>
    </submittedName>
</protein>
<feature type="transmembrane region" description="Helical" evidence="1">
    <location>
        <begin position="119"/>
        <end position="140"/>
    </location>
</feature>
<dbReference type="EMBL" id="LAJY01000031">
    <property type="protein sequence ID" value="KJV10886.1"/>
    <property type="molecule type" value="Genomic_DNA"/>
</dbReference>
<feature type="transmembrane region" description="Helical" evidence="1">
    <location>
        <begin position="60"/>
        <end position="83"/>
    </location>
</feature>
<dbReference type="Proteomes" id="UP000033774">
    <property type="component" value="Unassembled WGS sequence"/>
</dbReference>
<feature type="transmembrane region" description="Helical" evidence="1">
    <location>
        <begin position="147"/>
        <end position="164"/>
    </location>
</feature>
<evidence type="ECO:0000256" key="1">
    <source>
        <dbReference type="SAM" id="Phobius"/>
    </source>
</evidence>
<evidence type="ECO:0000313" key="3">
    <source>
        <dbReference type="Proteomes" id="UP000033774"/>
    </source>
</evidence>
<dbReference type="RefSeq" id="WP_045774389.1">
    <property type="nucleotide sequence ID" value="NZ_LAJY01000031.1"/>
</dbReference>
<proteinExistence type="predicted"/>
<accession>A0A0F3IW12</accession>
<keyword evidence="1" id="KW-1133">Transmembrane helix</keyword>
<evidence type="ECO:0000313" key="2">
    <source>
        <dbReference type="EMBL" id="KJV10886.1"/>
    </source>
</evidence>
<organism evidence="2 3">
    <name type="scientific">Elstera litoralis</name>
    <dbReference type="NCBI Taxonomy" id="552518"/>
    <lineage>
        <taxon>Bacteria</taxon>
        <taxon>Pseudomonadati</taxon>
        <taxon>Pseudomonadota</taxon>
        <taxon>Alphaproteobacteria</taxon>
        <taxon>Rhodospirillales</taxon>
        <taxon>Rhodospirillaceae</taxon>
        <taxon>Elstera</taxon>
    </lineage>
</organism>
<keyword evidence="3" id="KW-1185">Reference proteome</keyword>
<sequence length="165" mass="17311">MIPLSGRQCILNFGNVVPRCLDGAQNLGYAAAVYRFRALTIFLAEQDCVMGSNLLTYLPIYLLYAAIGTGAAAAAKIAVGHLLARRWAASLPSGFVAGVLVSGNFALLGFLLSRIDMSVAAPMAIGVNLLMAAVLARLLFRETLDGWKIAGMLALLAGVGLLAWA</sequence>
<dbReference type="SUPFAM" id="SSF103481">
    <property type="entry name" value="Multidrug resistance efflux transporter EmrE"/>
    <property type="match status" value="1"/>
</dbReference>
<feature type="transmembrane region" description="Helical" evidence="1">
    <location>
        <begin position="95"/>
        <end position="113"/>
    </location>
</feature>
<dbReference type="AlphaFoldDB" id="A0A0F3IW12"/>
<name>A0A0F3IW12_9PROT</name>
<dbReference type="InterPro" id="IPR037185">
    <property type="entry name" value="EmrE-like"/>
</dbReference>
<reference evidence="2 3" key="1">
    <citation type="submission" date="2015-03" db="EMBL/GenBank/DDBJ databases">
        <title>Draft genome sequence of Elstera litoralis.</title>
        <authorList>
            <person name="Rahalkar M.C."/>
            <person name="Dhakephalkar P.K."/>
            <person name="Pore S.D."/>
            <person name="Arora P."/>
            <person name="Kapse N.G."/>
            <person name="Pandit P.S."/>
        </authorList>
    </citation>
    <scope>NUCLEOTIDE SEQUENCE [LARGE SCALE GENOMIC DNA]</scope>
    <source>
        <strain evidence="2 3">Dia-1</strain>
    </source>
</reference>
<keyword evidence="1" id="KW-0472">Membrane</keyword>
<dbReference type="OrthoDB" id="9972881at2"/>
<dbReference type="Gene3D" id="1.10.3730.20">
    <property type="match status" value="1"/>
</dbReference>
<keyword evidence="1" id="KW-0812">Transmembrane</keyword>
<comment type="caution">
    <text evidence="2">The sequence shown here is derived from an EMBL/GenBank/DDBJ whole genome shotgun (WGS) entry which is preliminary data.</text>
</comment>
<gene>
    <name evidence="2" type="ORF">VZ95_01995</name>
</gene>